<dbReference type="RefSeq" id="WP_236299479.1">
    <property type="nucleotide sequence ID" value="NZ_WKEB01000469.1"/>
</dbReference>
<dbReference type="EMBL" id="WKEW01000028">
    <property type="protein sequence ID" value="MCF5057464.1"/>
    <property type="molecule type" value="Genomic_DNA"/>
</dbReference>
<dbReference type="Proteomes" id="UP000814172">
    <property type="component" value="Unassembled WGS sequence"/>
</dbReference>
<dbReference type="AlphaFoldDB" id="A0AAW5A7Y1"/>
<comment type="caution">
    <text evidence="1">The sequence shown here is derived from an EMBL/GenBank/DDBJ whole genome shotgun (WGS) entry which is preliminary data.</text>
</comment>
<protein>
    <recommendedName>
        <fullName evidence="3">Helix-turn-helix domain-containing protein</fullName>
    </recommendedName>
</protein>
<name>A0AAW5A7Y1_9PSED</name>
<proteinExistence type="predicted"/>
<reference evidence="1 2" key="1">
    <citation type="submission" date="2019-11" db="EMBL/GenBank/DDBJ databases">
        <title>Epiphytic Pseudomonas syringae from cherry orchards.</title>
        <authorList>
            <person name="Hulin M.T."/>
        </authorList>
    </citation>
    <scope>NUCLEOTIDE SEQUENCE [LARGE SCALE GENOMIC DNA]</scope>
    <source>
        <strain evidence="1 2">PA-6-9F</strain>
    </source>
</reference>
<gene>
    <name evidence="1" type="ORF">GIW75_10920</name>
</gene>
<organism evidence="1 2">
    <name type="scientific">Pseudomonas proteolytica</name>
    <dbReference type="NCBI Taxonomy" id="219574"/>
    <lineage>
        <taxon>Bacteria</taxon>
        <taxon>Pseudomonadati</taxon>
        <taxon>Pseudomonadota</taxon>
        <taxon>Gammaproteobacteria</taxon>
        <taxon>Pseudomonadales</taxon>
        <taxon>Pseudomonadaceae</taxon>
        <taxon>Pseudomonas</taxon>
    </lineage>
</organism>
<sequence length="200" mass="22192">MISNHLGMVEALRPASNELAAEVEQFLAAGGHIEEGPACGYIPKPITYSNQMPPAPKPFVRRRVEPVSLTEPTNTKLEERIEARKKRVEKVMELAPSHTQGEVSKMTGIGRRALLNMSLEFKFKFKTSPRGRHGNPEHMKALADRDAKLAERIKAFMEIGISRRKVCGKLGINTKTLARVLKNHAIDYPLSKPGGERCAA</sequence>
<accession>A0AAW5A7Y1</accession>
<evidence type="ECO:0000313" key="1">
    <source>
        <dbReference type="EMBL" id="MCF5057464.1"/>
    </source>
</evidence>
<keyword evidence="2" id="KW-1185">Reference proteome</keyword>
<evidence type="ECO:0008006" key="3">
    <source>
        <dbReference type="Google" id="ProtNLM"/>
    </source>
</evidence>
<evidence type="ECO:0000313" key="2">
    <source>
        <dbReference type="Proteomes" id="UP000814172"/>
    </source>
</evidence>